<gene>
    <name evidence="2" type="primary">clpb</name>
</gene>
<name>A0AC58HE39_DANRE</name>
<accession>A0AC58HE39</accession>
<dbReference type="RefSeq" id="XP_073780248.1">
    <property type="nucleotide sequence ID" value="XM_073924147.1"/>
</dbReference>
<proteinExistence type="predicted"/>
<evidence type="ECO:0000313" key="2">
    <source>
        <dbReference type="RefSeq" id="XP_073780248.1"/>
    </source>
</evidence>
<evidence type="ECO:0000313" key="1">
    <source>
        <dbReference type="Proteomes" id="UP000000437"/>
    </source>
</evidence>
<dbReference type="Proteomes" id="UP000000437">
    <property type="component" value="Chromosome 15"/>
</dbReference>
<sequence length="301" mass="34720">MHKDIKKGFIRMDMSEFQEKHEVAKFIGSPPGYVGHDEGGQLTKQLKQSPSAVVLFDEVEKAHPDVLTVMLQLFDEGRLTDGKGKTIECKDAIFIMTSNAASDEIAQHALQLRQEAQEQSRRRLAENLDDVQKSENITISNTFKEQVIRPILKAHFRRDEFLGRINEIVYFLPFCHSELLQLVSRELHYWAKKAKQRHNITLLWERPVLELLVKGYNLHYGARSIKHEVERRVVNQLAAAFEQELLPKGCTLRLTVDRDSQHTDGAPVLRLELLQEDKTSRKLEIQPPLNPQDTAHTPRKH</sequence>
<keyword evidence="1" id="KW-1185">Reference proteome</keyword>
<protein>
    <submittedName>
        <fullName evidence="2">Mitochondrial disaggregase isoform X2</fullName>
    </submittedName>
</protein>
<organism evidence="1 2">
    <name type="scientific">Danio rerio</name>
    <name type="common">Zebrafish</name>
    <name type="synonym">Brachydanio rerio</name>
    <dbReference type="NCBI Taxonomy" id="7955"/>
    <lineage>
        <taxon>Eukaryota</taxon>
        <taxon>Metazoa</taxon>
        <taxon>Chordata</taxon>
        <taxon>Craniata</taxon>
        <taxon>Vertebrata</taxon>
        <taxon>Euteleostomi</taxon>
        <taxon>Actinopterygii</taxon>
        <taxon>Neopterygii</taxon>
        <taxon>Teleostei</taxon>
        <taxon>Ostariophysi</taxon>
        <taxon>Cypriniformes</taxon>
        <taxon>Danionidae</taxon>
        <taxon>Danioninae</taxon>
        <taxon>Danio</taxon>
    </lineage>
</organism>
<reference evidence="2" key="1">
    <citation type="submission" date="2025-08" db="UniProtKB">
        <authorList>
            <consortium name="RefSeq"/>
        </authorList>
    </citation>
    <scope>IDENTIFICATION</scope>
    <source>
        <strain evidence="2">Tuebingen</strain>
        <tissue evidence="2">Fibroblasts and whole tissue</tissue>
    </source>
</reference>